<feature type="region of interest" description="Disordered" evidence="5">
    <location>
        <begin position="139"/>
        <end position="169"/>
    </location>
</feature>
<dbReference type="InterPro" id="IPR052211">
    <property type="entry name" value="Cpx_auxiliary_protein"/>
</dbReference>
<comment type="similarity">
    <text evidence="2">Belongs to the CpxP/Spy family.</text>
</comment>
<name>A0A1I5AFE7_9NEIS</name>
<feature type="signal peptide" evidence="6">
    <location>
        <begin position="1"/>
        <end position="27"/>
    </location>
</feature>
<protein>
    <submittedName>
        <fullName evidence="7">Protein refolding chaperone Spy/CpxP family</fullName>
    </submittedName>
</protein>
<reference evidence="8" key="1">
    <citation type="submission" date="2016-10" db="EMBL/GenBank/DDBJ databases">
        <authorList>
            <person name="Varghese N."/>
            <person name="Submissions S."/>
        </authorList>
    </citation>
    <scope>NUCLEOTIDE SEQUENCE [LARGE SCALE GENOMIC DNA]</scope>
    <source>
        <strain evidence="8">DSM 6150</strain>
    </source>
</reference>
<evidence type="ECO:0000256" key="6">
    <source>
        <dbReference type="SAM" id="SignalP"/>
    </source>
</evidence>
<dbReference type="GO" id="GO:0030288">
    <property type="term" value="C:outer membrane-bounded periplasmic space"/>
    <property type="evidence" value="ECO:0007669"/>
    <property type="project" value="TreeGrafter"/>
</dbReference>
<dbReference type="Pfam" id="PF07813">
    <property type="entry name" value="LTXXQ"/>
    <property type="match status" value="1"/>
</dbReference>
<dbReference type="AlphaFoldDB" id="A0A1I5AFE7"/>
<dbReference type="InterPro" id="IPR012899">
    <property type="entry name" value="LTXXQ"/>
</dbReference>
<organism evidence="7 8">
    <name type="scientific">Formivibrio citricus</name>
    <dbReference type="NCBI Taxonomy" id="83765"/>
    <lineage>
        <taxon>Bacteria</taxon>
        <taxon>Pseudomonadati</taxon>
        <taxon>Pseudomonadota</taxon>
        <taxon>Betaproteobacteria</taxon>
        <taxon>Neisseriales</taxon>
        <taxon>Chitinibacteraceae</taxon>
        <taxon>Formivibrio</taxon>
    </lineage>
</organism>
<evidence type="ECO:0000256" key="3">
    <source>
        <dbReference type="ARBA" id="ARBA00022729"/>
    </source>
</evidence>
<dbReference type="PANTHER" id="PTHR38102:SF1">
    <property type="entry name" value="PERIPLASMIC CHAPERONE SPY"/>
    <property type="match status" value="1"/>
</dbReference>
<evidence type="ECO:0000256" key="4">
    <source>
        <dbReference type="ARBA" id="ARBA00022764"/>
    </source>
</evidence>
<evidence type="ECO:0000256" key="5">
    <source>
        <dbReference type="SAM" id="MobiDB-lite"/>
    </source>
</evidence>
<dbReference type="PANTHER" id="PTHR38102">
    <property type="entry name" value="PERIPLASMIC CHAPERONE SPY"/>
    <property type="match status" value="1"/>
</dbReference>
<evidence type="ECO:0000256" key="2">
    <source>
        <dbReference type="ARBA" id="ARBA00008441"/>
    </source>
</evidence>
<dbReference type="CDD" id="cd09916">
    <property type="entry name" value="CpxP_like"/>
    <property type="match status" value="1"/>
</dbReference>
<dbReference type="RefSeq" id="WP_177187843.1">
    <property type="nucleotide sequence ID" value="NZ_FOVE01000013.1"/>
</dbReference>
<sequence length="169" mass="18435">MKPINSIIKSLLLAGALAGPLAMPAQAGEKMPAPSRQMAEPPGSPASDMLRGLHLNEVQRDEVFNILHEQAPTIRQKMKSLHANRDALRALALSSRFDEARARALSEAMARDTAELALLRARADQMIYALLTAEQREQLEKSKTELKPPALPHECFGAPAVSMPRSGPR</sequence>
<keyword evidence="4" id="KW-0574">Periplasm</keyword>
<feature type="region of interest" description="Disordered" evidence="5">
    <location>
        <begin position="26"/>
        <end position="45"/>
    </location>
</feature>
<dbReference type="Proteomes" id="UP000242869">
    <property type="component" value="Unassembled WGS sequence"/>
</dbReference>
<gene>
    <name evidence="7" type="ORF">SAMN05660284_01887</name>
</gene>
<dbReference type="GO" id="GO:0051082">
    <property type="term" value="F:unfolded protein binding"/>
    <property type="evidence" value="ECO:0007669"/>
    <property type="project" value="TreeGrafter"/>
</dbReference>
<dbReference type="Gene3D" id="1.20.120.1490">
    <property type="match status" value="1"/>
</dbReference>
<comment type="subcellular location">
    <subcellularLocation>
        <location evidence="1">Periplasm</location>
    </subcellularLocation>
</comment>
<accession>A0A1I5AFE7</accession>
<keyword evidence="3 6" id="KW-0732">Signal</keyword>
<evidence type="ECO:0000313" key="7">
    <source>
        <dbReference type="EMBL" id="SFN61132.1"/>
    </source>
</evidence>
<feature type="chain" id="PRO_5017380557" evidence="6">
    <location>
        <begin position="28"/>
        <end position="169"/>
    </location>
</feature>
<proteinExistence type="inferred from homology"/>
<dbReference type="EMBL" id="FOVE01000013">
    <property type="protein sequence ID" value="SFN61132.1"/>
    <property type="molecule type" value="Genomic_DNA"/>
</dbReference>
<keyword evidence="8" id="KW-1185">Reference proteome</keyword>
<dbReference type="STRING" id="83765.SAMN05660284_01887"/>
<evidence type="ECO:0000313" key="8">
    <source>
        <dbReference type="Proteomes" id="UP000242869"/>
    </source>
</evidence>
<evidence type="ECO:0000256" key="1">
    <source>
        <dbReference type="ARBA" id="ARBA00004418"/>
    </source>
</evidence>